<proteinExistence type="predicted"/>
<comment type="caution">
    <text evidence="1">The sequence shown here is derived from an EMBL/GenBank/DDBJ whole genome shotgun (WGS) entry which is preliminary data.</text>
</comment>
<organism evidence="1 2">
    <name type="scientific">Secundilactobacillus folii</name>
    <dbReference type="NCBI Taxonomy" id="2678357"/>
    <lineage>
        <taxon>Bacteria</taxon>
        <taxon>Bacillati</taxon>
        <taxon>Bacillota</taxon>
        <taxon>Bacilli</taxon>
        <taxon>Lactobacillales</taxon>
        <taxon>Lactobacillaceae</taxon>
        <taxon>Secundilactobacillus</taxon>
    </lineage>
</organism>
<sequence>MTSRTLNPEKIVRTAMQLINEQIPLSFTNISKQLGTRSQALYNYFTDVKSLNVAIAKLYSTDLFNFLQSALIGISGKAAVIRYAISVRNYSLEHFRIAQFVISTPREQLQANQADASDWSIRNLLNQLLDTMSLTPTQHLNASRMIRNLVIGEILNVGSGWFKNETVAETASFERMLTVGLKHLDEL</sequence>
<evidence type="ECO:0008006" key="3">
    <source>
        <dbReference type="Google" id="ProtNLM"/>
    </source>
</evidence>
<evidence type="ECO:0000313" key="2">
    <source>
        <dbReference type="Proteomes" id="UP000466388"/>
    </source>
</evidence>
<protein>
    <recommendedName>
        <fullName evidence="3">TetR family transcriptional regulator</fullName>
    </recommendedName>
</protein>
<dbReference type="Gene3D" id="1.10.357.10">
    <property type="entry name" value="Tetracycline Repressor, domain 2"/>
    <property type="match status" value="1"/>
</dbReference>
<evidence type="ECO:0000313" key="1">
    <source>
        <dbReference type="EMBL" id="MTV81844.1"/>
    </source>
</evidence>
<dbReference type="SUPFAM" id="SSF46689">
    <property type="entry name" value="Homeodomain-like"/>
    <property type="match status" value="1"/>
</dbReference>
<dbReference type="InterPro" id="IPR009057">
    <property type="entry name" value="Homeodomain-like_sf"/>
</dbReference>
<dbReference type="Proteomes" id="UP000466388">
    <property type="component" value="Unassembled WGS sequence"/>
</dbReference>
<dbReference type="EMBL" id="WNJO01000004">
    <property type="protein sequence ID" value="MTV81844.1"/>
    <property type="molecule type" value="Genomic_DNA"/>
</dbReference>
<accession>A0A7X2XUG2</accession>
<dbReference type="AlphaFoldDB" id="A0A7X2XUG2"/>
<name>A0A7X2XUG2_9LACO</name>
<reference evidence="1 2" key="1">
    <citation type="submission" date="2019-11" db="EMBL/GenBank/DDBJ databases">
        <title>Lactobacillus sp. nov. CRM56-3, isolated from fermented tea leaves.</title>
        <authorList>
            <person name="Phuengjayaem S."/>
            <person name="Tanasupawat S."/>
        </authorList>
    </citation>
    <scope>NUCLEOTIDE SEQUENCE [LARGE SCALE GENOMIC DNA]</scope>
    <source>
        <strain evidence="1 2">CRM56-3</strain>
    </source>
</reference>
<gene>
    <name evidence="1" type="ORF">GM612_04130</name>
</gene>
<keyword evidence="2" id="KW-1185">Reference proteome</keyword>
<dbReference type="RefSeq" id="WP_155431135.1">
    <property type="nucleotide sequence ID" value="NZ_WNJO01000004.1"/>
</dbReference>